<accession>A0ABV8EJ78</accession>
<name>A0ABV8EJ78_9BACT</name>
<dbReference type="EMBL" id="JBHSAV010000017">
    <property type="protein sequence ID" value="MFC3976074.1"/>
    <property type="molecule type" value="Genomic_DNA"/>
</dbReference>
<evidence type="ECO:0000256" key="1">
    <source>
        <dbReference type="ARBA" id="ARBA00022723"/>
    </source>
</evidence>
<dbReference type="Gene3D" id="3.40.120.10">
    <property type="entry name" value="Alpha-D-Glucose-1,6-Bisphosphate, subunit A, domain 3"/>
    <property type="match status" value="2"/>
</dbReference>
<evidence type="ECO:0000313" key="4">
    <source>
        <dbReference type="EMBL" id="MFC3976074.1"/>
    </source>
</evidence>
<sequence length="347" mass="38677">MSLESENQSDQSITFKNKVLLVAFEKQSSLVKRLRKVADQVGEHILDKAKAGNVFNFVMLKPAIEQATSEGYNLVIAVDPEADRIALVVKKGVEGAFMVLNAHQVSAVLLQEWIKSGSYEGLHLVKSILMSDLLDVVARKGRVETIDQVIESGDLKSAFEVAQATVAGKPLAGFNIDQQVMHSALSFEEIVVQIAELEARQGAVEKNTYDALMEVYFYNGFYKEKAVGLDLSLEIHKKQLNKFLSEVKRSPKFLEEIFSVSAVTDFNKGVKKNILTDKVYDHPIKGTNILKIETVEGVSITLVPSADKLTYYISVRESVNSPERFEMANKALDQEIFKLVSFLNKQI</sequence>
<keyword evidence="1" id="KW-0479">Metal-binding</keyword>
<evidence type="ECO:0000256" key="2">
    <source>
        <dbReference type="ARBA" id="ARBA00022842"/>
    </source>
</evidence>
<dbReference type="PANTHER" id="PTHR45745:SF1">
    <property type="entry name" value="PHOSPHOGLUCOMUTASE 2B-RELATED"/>
    <property type="match status" value="1"/>
</dbReference>
<reference evidence="5" key="1">
    <citation type="journal article" date="2019" name="Int. J. Syst. Evol. Microbiol.">
        <title>The Global Catalogue of Microorganisms (GCM) 10K type strain sequencing project: providing services to taxonomists for standard genome sequencing and annotation.</title>
        <authorList>
            <consortium name="The Broad Institute Genomics Platform"/>
            <consortium name="The Broad Institute Genome Sequencing Center for Infectious Disease"/>
            <person name="Wu L."/>
            <person name="Ma J."/>
        </authorList>
    </citation>
    <scope>NUCLEOTIDE SEQUENCE [LARGE SCALE GENOMIC DNA]</scope>
    <source>
        <strain evidence="5">CECT 8551</strain>
    </source>
</reference>
<dbReference type="PANTHER" id="PTHR45745">
    <property type="entry name" value="PHOSPHOMANNOMUTASE 45A"/>
    <property type="match status" value="1"/>
</dbReference>
<dbReference type="RefSeq" id="WP_241292795.1">
    <property type="nucleotide sequence ID" value="NZ_JAKZGR010000004.1"/>
</dbReference>
<evidence type="ECO:0008006" key="6">
    <source>
        <dbReference type="Google" id="ProtNLM"/>
    </source>
</evidence>
<comment type="caution">
    <text evidence="4">The sequence shown here is derived from an EMBL/GenBank/DDBJ whole genome shotgun (WGS) entry which is preliminary data.</text>
</comment>
<evidence type="ECO:0000256" key="3">
    <source>
        <dbReference type="ARBA" id="ARBA00023235"/>
    </source>
</evidence>
<keyword evidence="5" id="KW-1185">Reference proteome</keyword>
<dbReference type="Proteomes" id="UP001595766">
    <property type="component" value="Unassembled WGS sequence"/>
</dbReference>
<gene>
    <name evidence="4" type="ORF">ACFOUP_06785</name>
</gene>
<keyword evidence="3" id="KW-0413">Isomerase</keyword>
<organism evidence="4 5">
    <name type="scientific">Belliella kenyensis</name>
    <dbReference type="NCBI Taxonomy" id="1472724"/>
    <lineage>
        <taxon>Bacteria</taxon>
        <taxon>Pseudomonadati</taxon>
        <taxon>Bacteroidota</taxon>
        <taxon>Cytophagia</taxon>
        <taxon>Cytophagales</taxon>
        <taxon>Cyclobacteriaceae</taxon>
        <taxon>Belliella</taxon>
    </lineage>
</organism>
<keyword evidence="2" id="KW-0460">Magnesium</keyword>
<protein>
    <recommendedName>
        <fullName evidence="6">Phosphomannomutase</fullName>
    </recommendedName>
</protein>
<proteinExistence type="predicted"/>
<evidence type="ECO:0000313" key="5">
    <source>
        <dbReference type="Proteomes" id="UP001595766"/>
    </source>
</evidence>